<dbReference type="PANTHER" id="PTHR34404:SF2">
    <property type="entry name" value="CONSERVED SERINE RICH PROTEIN"/>
    <property type="match status" value="1"/>
</dbReference>
<reference evidence="3 4" key="1">
    <citation type="submission" date="2020-10" db="EMBL/GenBank/DDBJ databases">
        <title>Connecting structure to function with the recovery of over 1000 high-quality activated sludge metagenome-assembled genomes encoding full-length rRNA genes using long-read sequencing.</title>
        <authorList>
            <person name="Singleton C.M."/>
            <person name="Petriglieri F."/>
            <person name="Kristensen J.M."/>
            <person name="Kirkegaard R.H."/>
            <person name="Michaelsen T.Y."/>
            <person name="Andersen M.H."/>
            <person name="Karst S.M."/>
            <person name="Dueholm M.S."/>
            <person name="Nielsen P.H."/>
            <person name="Albertsen M."/>
        </authorList>
    </citation>
    <scope>NUCLEOTIDE SEQUENCE [LARGE SCALE GENOMIC DNA]</scope>
    <source>
        <strain evidence="3">EsbW_18-Q3-R4-48_BATAC.285</strain>
    </source>
</reference>
<dbReference type="Proteomes" id="UP000697998">
    <property type="component" value="Unassembled WGS sequence"/>
</dbReference>
<gene>
    <name evidence="3" type="ORF">IPJ27_05905</name>
</gene>
<comment type="caution">
    <text evidence="3">The sequence shown here is derived from an EMBL/GenBank/DDBJ whole genome shotgun (WGS) entry which is preliminary data.</text>
</comment>
<feature type="domain" description="Putative regulatory protein FmdB zinc ribbon" evidence="2">
    <location>
        <begin position="1"/>
        <end position="42"/>
    </location>
</feature>
<accession>A0A935PYM7</accession>
<dbReference type="InterPro" id="IPR013429">
    <property type="entry name" value="Regulatory_FmdB_Zinc_ribbon"/>
</dbReference>
<dbReference type="SMART" id="SM00834">
    <property type="entry name" value="CxxC_CXXC_SSSS"/>
    <property type="match status" value="1"/>
</dbReference>
<name>A0A935PYM7_9PROT</name>
<dbReference type="Pfam" id="PF09723">
    <property type="entry name" value="Zn_ribbon_8"/>
    <property type="match status" value="1"/>
</dbReference>
<dbReference type="PANTHER" id="PTHR34404">
    <property type="entry name" value="REGULATORY PROTEIN, FMDB FAMILY"/>
    <property type="match status" value="1"/>
</dbReference>
<feature type="compositionally biased region" description="Basic and acidic residues" evidence="1">
    <location>
        <begin position="70"/>
        <end position="82"/>
    </location>
</feature>
<organism evidence="3 4">
    <name type="scientific">Candidatus Accumulibacter proximus</name>
    <dbReference type="NCBI Taxonomy" id="2954385"/>
    <lineage>
        <taxon>Bacteria</taxon>
        <taxon>Pseudomonadati</taxon>
        <taxon>Pseudomonadota</taxon>
        <taxon>Betaproteobacteria</taxon>
        <taxon>Candidatus Accumulibacter</taxon>
    </lineage>
</organism>
<protein>
    <submittedName>
        <fullName evidence="3">Zinc ribbon domain-containing protein</fullName>
    </submittedName>
</protein>
<evidence type="ECO:0000313" key="4">
    <source>
        <dbReference type="Proteomes" id="UP000697998"/>
    </source>
</evidence>
<evidence type="ECO:0000313" key="3">
    <source>
        <dbReference type="EMBL" id="MBK7674326.1"/>
    </source>
</evidence>
<dbReference type="EMBL" id="JADJMH010000004">
    <property type="protein sequence ID" value="MBK7674326.1"/>
    <property type="molecule type" value="Genomic_DNA"/>
</dbReference>
<evidence type="ECO:0000259" key="2">
    <source>
        <dbReference type="SMART" id="SM00834"/>
    </source>
</evidence>
<proteinExistence type="predicted"/>
<sequence>MPIYAYRCASCGVERDHLQKLSDPALRICPECGQATYIKQVTAAGFQLKGNGWYATDFKGGNHKAPVSAEEPKSVEGAENKGSKATTEGAPSPACATGASACAGN</sequence>
<dbReference type="NCBIfam" id="TIGR02605">
    <property type="entry name" value="CxxC_CxxC_SSSS"/>
    <property type="match status" value="1"/>
</dbReference>
<feature type="region of interest" description="Disordered" evidence="1">
    <location>
        <begin position="61"/>
        <end position="105"/>
    </location>
</feature>
<dbReference type="AlphaFoldDB" id="A0A935PYM7"/>
<evidence type="ECO:0000256" key="1">
    <source>
        <dbReference type="SAM" id="MobiDB-lite"/>
    </source>
</evidence>